<keyword evidence="4 7" id="KW-0694">RNA-binding</keyword>
<organism evidence="10 11">
    <name type="scientific">Gonapodya prolifera (strain JEL478)</name>
    <name type="common">Monoblepharis prolifera</name>
    <dbReference type="NCBI Taxonomy" id="1344416"/>
    <lineage>
        <taxon>Eukaryota</taxon>
        <taxon>Fungi</taxon>
        <taxon>Fungi incertae sedis</taxon>
        <taxon>Chytridiomycota</taxon>
        <taxon>Chytridiomycota incertae sedis</taxon>
        <taxon>Monoblepharidomycetes</taxon>
        <taxon>Monoblepharidales</taxon>
        <taxon>Gonapodyaceae</taxon>
        <taxon>Gonapodya</taxon>
    </lineage>
</organism>
<dbReference type="GO" id="GO:0016607">
    <property type="term" value="C:nuclear speck"/>
    <property type="evidence" value="ECO:0007669"/>
    <property type="project" value="UniProtKB-SubCell"/>
</dbReference>
<dbReference type="EMBL" id="KQ965747">
    <property type="protein sequence ID" value="KXS17419.1"/>
    <property type="molecule type" value="Genomic_DNA"/>
</dbReference>
<dbReference type="GO" id="GO:0003729">
    <property type="term" value="F:mRNA binding"/>
    <property type="evidence" value="ECO:0007669"/>
    <property type="project" value="TreeGrafter"/>
</dbReference>
<dbReference type="Pfam" id="PF00076">
    <property type="entry name" value="RRM_1"/>
    <property type="match status" value="1"/>
</dbReference>
<dbReference type="InterPro" id="IPR022023">
    <property type="entry name" value="U1snRNP70_N"/>
</dbReference>
<comment type="subcellular location">
    <subcellularLocation>
        <location evidence="1">Nucleus speckle</location>
    </subcellularLocation>
    <subcellularLocation>
        <location evidence="2">Nucleus</location>
        <location evidence="2">Nucleoplasm</location>
    </subcellularLocation>
</comment>
<dbReference type="InterPro" id="IPR000504">
    <property type="entry name" value="RRM_dom"/>
</dbReference>
<feature type="domain" description="RRM" evidence="9">
    <location>
        <begin position="101"/>
        <end position="179"/>
    </location>
</feature>
<gene>
    <name evidence="10" type="ORF">M427DRAFT_122137</name>
</gene>
<keyword evidence="5" id="KW-0539">Nucleus</keyword>
<evidence type="ECO:0000256" key="2">
    <source>
        <dbReference type="ARBA" id="ARBA00004642"/>
    </source>
</evidence>
<sequence>MTATLPPNLVRLFQPRPPLPHLTPTDKDILKRKQTRYTGSLAEFLERGSVHDQDYEKKEPIMETIKKRREDRRKRAQDNLEKAVEEWNPDRDPNADSDPFRTLFVGRLAYSTTSDSLLHAFEVYGPVDHVHLVTDKLTGKSRGYAFVEFRRERDFAAAYRDADGMKIDGRRVMVDIERGRTVKGWRPRRLGGGLGALRVGGPKDNQKYSGRDVAGVRSLPPALEGLGPGPGGPPGGLGGPGGPPYGGGGGYGGPGGYGGGPPPYGGGGFRGGFRGGYRGGPPGGFRGGWGGPLGGRGGWEGGPPRGGGYGRGIGYRDEDAPRDGFGGGRGGYGGAYGNGGGYNGGGYGGPRDDGYPGPKVEIVERDTPRGDKGDRSGDRDRGDRSDRKRDRSRSRSPSDRIKRERTDDRDRSDRDRDRDRDRGDRRDRDRDRGDKDRDRDRGDRDKDRRDRRERH</sequence>
<feature type="compositionally biased region" description="Gly residues" evidence="8">
    <location>
        <begin position="324"/>
        <end position="349"/>
    </location>
</feature>
<evidence type="ECO:0000256" key="5">
    <source>
        <dbReference type="ARBA" id="ARBA00023242"/>
    </source>
</evidence>
<dbReference type="FunFam" id="3.30.70.330:FF:001585">
    <property type="entry name" value="U1 small nuclear ribonucleoprotein 70 kDa"/>
    <property type="match status" value="1"/>
</dbReference>
<evidence type="ECO:0000259" key="9">
    <source>
        <dbReference type="PROSITE" id="PS50102"/>
    </source>
</evidence>
<feature type="region of interest" description="Disordered" evidence="8">
    <location>
        <begin position="1"/>
        <end position="25"/>
    </location>
</feature>
<protein>
    <recommendedName>
        <fullName evidence="3">U1 small nuclear ribonucleoprotein 70 kDa</fullName>
    </recommendedName>
</protein>
<proteinExistence type="predicted"/>
<feature type="compositionally biased region" description="Basic and acidic residues" evidence="8">
    <location>
        <begin position="361"/>
        <end position="389"/>
    </location>
</feature>
<name>A0A139AKV9_GONPJ</name>
<feature type="compositionally biased region" description="Basic and acidic residues" evidence="8">
    <location>
        <begin position="76"/>
        <end position="94"/>
    </location>
</feature>
<dbReference type="InterPro" id="IPR051183">
    <property type="entry name" value="U1_U11-U12_snRNP_70-35kDa"/>
</dbReference>
<dbReference type="GO" id="GO:0030619">
    <property type="term" value="F:U1 snRNA binding"/>
    <property type="evidence" value="ECO:0007669"/>
    <property type="project" value="InterPro"/>
</dbReference>
<dbReference type="Pfam" id="PF12220">
    <property type="entry name" value="U1snRNP70_N"/>
    <property type="match status" value="1"/>
</dbReference>
<dbReference type="AlphaFoldDB" id="A0A139AKV9"/>
<evidence type="ECO:0000256" key="1">
    <source>
        <dbReference type="ARBA" id="ARBA00004324"/>
    </source>
</evidence>
<feature type="compositionally biased region" description="Gly residues" evidence="8">
    <location>
        <begin position="277"/>
        <end position="313"/>
    </location>
</feature>
<dbReference type="InterPro" id="IPR012677">
    <property type="entry name" value="Nucleotide-bd_a/b_plait_sf"/>
</dbReference>
<reference evidence="10 11" key="1">
    <citation type="journal article" date="2015" name="Genome Biol. Evol.">
        <title>Phylogenomic analyses indicate that early fungi evolved digesting cell walls of algal ancestors of land plants.</title>
        <authorList>
            <person name="Chang Y."/>
            <person name="Wang S."/>
            <person name="Sekimoto S."/>
            <person name="Aerts A.L."/>
            <person name="Choi C."/>
            <person name="Clum A."/>
            <person name="LaButti K.M."/>
            <person name="Lindquist E.A."/>
            <person name="Yee Ngan C."/>
            <person name="Ohm R.A."/>
            <person name="Salamov A.A."/>
            <person name="Grigoriev I.V."/>
            <person name="Spatafora J.W."/>
            <person name="Berbee M.L."/>
        </authorList>
    </citation>
    <scope>NUCLEOTIDE SEQUENCE [LARGE SCALE GENOMIC DNA]</scope>
    <source>
        <strain evidence="10 11">JEL478</strain>
    </source>
</reference>
<evidence type="ECO:0000256" key="4">
    <source>
        <dbReference type="ARBA" id="ARBA00022884"/>
    </source>
</evidence>
<dbReference type="GO" id="GO:0071011">
    <property type="term" value="C:precatalytic spliceosome"/>
    <property type="evidence" value="ECO:0007669"/>
    <property type="project" value="TreeGrafter"/>
</dbReference>
<evidence type="ECO:0000256" key="8">
    <source>
        <dbReference type="SAM" id="MobiDB-lite"/>
    </source>
</evidence>
<keyword evidence="11" id="KW-1185">Reference proteome</keyword>
<dbReference type="PANTHER" id="PTHR13952:SF5">
    <property type="entry name" value="U1 SMALL NUCLEAR RIBONUCLEOPROTEIN 70 KDA"/>
    <property type="match status" value="1"/>
</dbReference>
<evidence type="ECO:0000313" key="11">
    <source>
        <dbReference type="Proteomes" id="UP000070544"/>
    </source>
</evidence>
<dbReference type="SUPFAM" id="SSF54928">
    <property type="entry name" value="RNA-binding domain, RBD"/>
    <property type="match status" value="1"/>
</dbReference>
<feature type="region of interest" description="Disordered" evidence="8">
    <location>
        <begin position="277"/>
        <end position="455"/>
    </location>
</feature>
<accession>A0A139AKV9</accession>
<dbReference type="SMART" id="SM00360">
    <property type="entry name" value="RRM"/>
    <property type="match status" value="1"/>
</dbReference>
<feature type="region of interest" description="Disordered" evidence="8">
    <location>
        <begin position="218"/>
        <end position="247"/>
    </location>
</feature>
<feature type="region of interest" description="Disordered" evidence="8">
    <location>
        <begin position="68"/>
        <end position="96"/>
    </location>
</feature>
<feature type="compositionally biased region" description="Basic and acidic residues" evidence="8">
    <location>
        <begin position="396"/>
        <end position="455"/>
    </location>
</feature>
<evidence type="ECO:0000256" key="7">
    <source>
        <dbReference type="PROSITE-ProRule" id="PRU00176"/>
    </source>
</evidence>
<dbReference type="PANTHER" id="PTHR13952">
    <property type="entry name" value="U1 SMALL NUCLEAR RIBONUCLEOPROTEIN 70 KD"/>
    <property type="match status" value="1"/>
</dbReference>
<dbReference type="Gene3D" id="3.30.70.330">
    <property type="match status" value="1"/>
</dbReference>
<dbReference type="PROSITE" id="PS50102">
    <property type="entry name" value="RRM"/>
    <property type="match status" value="1"/>
</dbReference>
<dbReference type="GO" id="GO:0005685">
    <property type="term" value="C:U1 snRNP"/>
    <property type="evidence" value="ECO:0007669"/>
    <property type="project" value="TreeGrafter"/>
</dbReference>
<dbReference type="OMA" id="TDEYKPT"/>
<dbReference type="GO" id="GO:0000398">
    <property type="term" value="P:mRNA splicing, via spliceosome"/>
    <property type="evidence" value="ECO:0007669"/>
    <property type="project" value="TreeGrafter"/>
</dbReference>
<dbReference type="OrthoDB" id="4207594at2759"/>
<dbReference type="Proteomes" id="UP000070544">
    <property type="component" value="Unassembled WGS sequence"/>
</dbReference>
<dbReference type="CDD" id="cd12236">
    <property type="entry name" value="RRM_snRNP70"/>
    <property type="match status" value="1"/>
</dbReference>
<dbReference type="InterPro" id="IPR034143">
    <property type="entry name" value="snRNP70_RRM"/>
</dbReference>
<evidence type="ECO:0000256" key="3">
    <source>
        <dbReference type="ARBA" id="ARBA00016996"/>
    </source>
</evidence>
<keyword evidence="6" id="KW-0687">Ribonucleoprotein</keyword>
<evidence type="ECO:0000313" key="10">
    <source>
        <dbReference type="EMBL" id="KXS17419.1"/>
    </source>
</evidence>
<feature type="compositionally biased region" description="Gly residues" evidence="8">
    <location>
        <begin position="226"/>
        <end position="247"/>
    </location>
</feature>
<dbReference type="STRING" id="1344416.A0A139AKV9"/>
<dbReference type="GO" id="GO:0071004">
    <property type="term" value="C:U2-type prespliceosome"/>
    <property type="evidence" value="ECO:0007669"/>
    <property type="project" value="TreeGrafter"/>
</dbReference>
<evidence type="ECO:0000256" key="6">
    <source>
        <dbReference type="ARBA" id="ARBA00023274"/>
    </source>
</evidence>
<dbReference type="InterPro" id="IPR035979">
    <property type="entry name" value="RBD_domain_sf"/>
</dbReference>